<accession>A0ABU6UIU5</accession>
<dbReference type="Proteomes" id="UP001341840">
    <property type="component" value="Unassembled WGS sequence"/>
</dbReference>
<evidence type="ECO:0000313" key="1">
    <source>
        <dbReference type="EMBL" id="MED6160974.1"/>
    </source>
</evidence>
<dbReference type="EMBL" id="JASCZI010121278">
    <property type="protein sequence ID" value="MED6160974.1"/>
    <property type="molecule type" value="Genomic_DNA"/>
</dbReference>
<evidence type="ECO:0000313" key="2">
    <source>
        <dbReference type="Proteomes" id="UP001341840"/>
    </source>
</evidence>
<name>A0ABU6UIU5_9FABA</name>
<comment type="caution">
    <text evidence="1">The sequence shown here is derived from an EMBL/GenBank/DDBJ whole genome shotgun (WGS) entry which is preliminary data.</text>
</comment>
<protein>
    <submittedName>
        <fullName evidence="1">Uncharacterized protein</fullName>
    </submittedName>
</protein>
<gene>
    <name evidence="1" type="ORF">PIB30_056331</name>
</gene>
<proteinExistence type="predicted"/>
<sequence>MARLLAWSALDKLLTFYNNYIQACQRLTAVVCGALISAWGDLSLSRDSSGDESRGGGVGRDPDLPAPKLTDIMMKKYTYTEGKKEGAMSSCVGLLPASDVTRNNSEYGFFNQGCATWQYHLIQRLLNVGGTTPPSPTLRRTDQAGRTTILVRRNTLLTSFRSREEITSHTYSGRDPIFGPTGTQAGHNPRPCSNTPLLRSQPVIGHSCAVHIRCSTMEGAVQAWNDFFNPGAGGTTTLANVAEHVFLNEETKPLAVEMGTVGKPHGLGGGSPFITRNHSFASSAKVGFPDESEGEENNIVFVYVFSTFMVGTSFVTRVCRYFLGINVHRVMDAVEALEGHMSQLEVDKWELMMQMAYAMQEMASMSIKEKKKLKSLAAEEGAH</sequence>
<keyword evidence="2" id="KW-1185">Reference proteome</keyword>
<organism evidence="1 2">
    <name type="scientific">Stylosanthes scabra</name>
    <dbReference type="NCBI Taxonomy" id="79078"/>
    <lineage>
        <taxon>Eukaryota</taxon>
        <taxon>Viridiplantae</taxon>
        <taxon>Streptophyta</taxon>
        <taxon>Embryophyta</taxon>
        <taxon>Tracheophyta</taxon>
        <taxon>Spermatophyta</taxon>
        <taxon>Magnoliopsida</taxon>
        <taxon>eudicotyledons</taxon>
        <taxon>Gunneridae</taxon>
        <taxon>Pentapetalae</taxon>
        <taxon>rosids</taxon>
        <taxon>fabids</taxon>
        <taxon>Fabales</taxon>
        <taxon>Fabaceae</taxon>
        <taxon>Papilionoideae</taxon>
        <taxon>50 kb inversion clade</taxon>
        <taxon>dalbergioids sensu lato</taxon>
        <taxon>Dalbergieae</taxon>
        <taxon>Pterocarpus clade</taxon>
        <taxon>Stylosanthes</taxon>
    </lineage>
</organism>
<reference evidence="1 2" key="1">
    <citation type="journal article" date="2023" name="Plants (Basel)">
        <title>Bridging the Gap: Combining Genomics and Transcriptomics Approaches to Understand Stylosanthes scabra, an Orphan Legume from the Brazilian Caatinga.</title>
        <authorList>
            <person name="Ferreira-Neto J.R.C."/>
            <person name="da Silva M.D."/>
            <person name="Binneck E."/>
            <person name="de Melo N.F."/>
            <person name="da Silva R.H."/>
            <person name="de Melo A.L.T.M."/>
            <person name="Pandolfi V."/>
            <person name="Bustamante F.O."/>
            <person name="Brasileiro-Vidal A.C."/>
            <person name="Benko-Iseppon A.M."/>
        </authorList>
    </citation>
    <scope>NUCLEOTIDE SEQUENCE [LARGE SCALE GENOMIC DNA]</scope>
    <source>
        <tissue evidence="1">Leaves</tissue>
    </source>
</reference>